<dbReference type="FunFam" id="2.60.40.60:FF:000015">
    <property type="entry name" value="FAT atypical cadherin 1"/>
    <property type="match status" value="1"/>
</dbReference>
<sequence length="3347" mass="364073">MVVLKEGKLSPGGSDRAARHGASLSCQAWGDGIQYKAGLPLDTASLGSKGDALLEGAGRQRRKGVKVTLLDRNDSPPAFKESSYDLKVAENVNPGHVVSTLLAEDPDKDSSVQYSIKDGADGKFSIDPVKGALTVVSRLDRETKASYDITVAASDGIQSSTVTVTVQVTDINDDVPTFGQPEYWFEVSEGAQLGSNVGLVSAVDRDLGSNADVTYSLTSHWGRDKFSLHPRTGVITLIGVLDYEQIHHYILTVKAQDSGATPLSSTVSVYVNVLDENDNAPIFDPGTYSDEVLENATIGTSILVVTATDIDSGDNARVKYQIINGDDRGQFEINADTGVIRVSGRLDRETLSYYNLAVRATDQSHTHHLSTTVMVNVIVSDVNDVAPEFVSFMEVTVREDMSVGTSVFKVIAKDADQGRNSEIEYSLRSGSPFAIGTNSGVLTVSRTLDREKIDKYIVDITATDKGHPRLSATKRLVVHVGDANDNTPVINPSVYTATLKEDTVVGTTVLSISATDADIGLNAELQYTIVNGDDDAYFYLDAHSGVLSVGRRLDYEHRMSYVLKVRVQDFGAPSLGGFAEVRLTIVDVNDCAPQFVDNPYVAYVQEEVHRLPVFVTRVTAKDNDSSPYSHVTYSISILDGDRSIFHINSTSGVITATKTFDRETRASYQLVITGSNTGICVVSWKSHDVADLSELDFGELTGTNYPKDEHRLVGSSTVTVIVTDVNDHIPVFQQSRYIATVHENLPPPAKVTQVTASDMDEGENAEIRYSLLGDTASRFFIDPVTGEIQTTESLDREMVSEYHLVVMATDSGNIPLSSSVEVIVKVEDVNDNPLVFTQQDFRLRVRNPTEQGSFLLGVMATDRDDTSSDQVEYRLSGDAANSVTIDSKTGIVTAKSRLTSDSTSRLSFTIQATNENWHGTIAEAKVVLSFLPADATHFPKFSTSQRNFRIVETAKVGDVITTVTATSPKPSSTISYYIVGGNVDESFMVTDSGEVKVHSSLDYERTKNYMLYIEARDDDTPPLSTFDLLNVVIEDENDNAPEFVTSYFNTSVMEDEFSSELVTTVTAEDADSGENGMIKYRFIGGNDNEAFTINEVSGKIRTSMTLDRETQSHYMLTVAAVDQGQPQKTATATVDVHILDKNDRPPVFTQYFNSKLPENTPVGTFVVRVTSTDRDVSPNNRHTYKLTSNPGGKFAIDTDSGDVTVAGVLDRETKDEYILRVAANDGAYNAETSLAIDVLDVNDNAPKFDESTYQFDFVASHPVGTRVGKVSATDHDADGVNSAVYFRLATPSSVMRLDAETGELFSSSVLQFADAEVSPMNTLSLTVMAIDRGSPPMSGQATVTVVIQPANQYTPVFEKDTYSTAVMDHSAVGTSVIQITARDGDKTGVNAEVQYSQVGNKSHYFKVDASTGWLSVARSLIGVQQKSYILRIKAQDKGDPSKHAIASVHLQVAPMNLHVPQFHGNGLSFQVTIPENKPVGSTIAGVTADDDDDGPNGQVSYYITGGNTEGLFSIDESRGYLKIAKPLDYETLSEHKLDVTARDQGVIPQQTTRGFTVHLTDVNDNAPVFHQEVYDADVVENSPSGMPILRLSADDADTSPNAVIRYYITDSTEAGSKFNMNPETGMLRCQGHLDYEIQSEYKVIVKAVNPGTTLSGTTTVLVHVTGVNEYVPKFTEAEYTFVVSESAKPGYKAGAVLATDADGGEEGTVLYYLIGDSNMRGFQIGRKSGAITIVNSIDRETTSEIILDVLAKNHGAIRGNDTARCHVRVRVRDANDPPQFTQSVFEDTVKEDSAPGTQVLRLSAIDNDLNVDFNRFIYRILAGNIGTAFKVNPATGWVLVNGVLDREKIATYNLTVAAVDSGQPPKTGTAVVKIHVGDVNDNGPHFEPSVPVGHVTENQEPMSNIVINLVTYTKDLDLVPNTEPYKYHLLDHTNLFVVGETSGLVQTRKSLDHEAVSKYQVKLRVTDGGKPTMTSTLTMAVAVDDENDNPSRARDLHVTVYAYNGKVDSGKIADVRPQDDDVVGNYKCKISSGDQSKFSIPQSCDLHVTTLHSMESFNLGISGSDGRHSVVDYRTTIKFNRFDRGSIDKGIAVHLSGMTASQFLAESYTVFTRIMRQTLPNDQTLLLFSIADLPPHGTRLMLAVKTANGSYLARHLVAQILTNNRQNIEQKSGIHISAVNYDPCAVEACLNRGKCSYKMSVGDAMTIVDSDALVFSSATITGSMHCTCPDGFVGSRCERQITGCNIDGCSNGGTCCREADSSYQCYCQPSWKGPLCNVDVNECVDTAPCQNGATCVNTAGAYSCQCPVGYTGVNCEYTIEYCERSSCESHASTTVAPHLCKCKYGNDGEHCDGNIRSFSPISYIEYSVALSNQRNRIVIEFATVKRNALLFYYPAGSEKYIALEIVNGTLRLSFALGAGDSNNLTLPKVINNGLWHRLEADRNGNVGTLQVTDCTEDGTTCTKCDSSDLTCFQTTYGKYQHLNSERTLFTVGGVKDFSSLLSHRGQVSTHDFVGCMRNIQLDDTELLTVSSTSEKLTTRTCRRAGSSLCATDTCSNGATCIDEWESYRCHCRSGFAGVRCEKEVAGGFSFGPNALVKYKQKESYRRDQQLLGAQSRRKRTLPPASIQSVKLRFRTNEKEGMLFTATSGEDSYTLLHLTNGQVWYQTVRSGSTDRLLASDSQVSDGEWHRVHFTVAGGDVTVQVDGKAVTSKLLTPAPHQPLALDVVYLTIGGSELDVDVDSHRVPGFSGCIDDFQINGEHQPLDGATDRFTIESRGEVGASCTAFAAISSKGGASTQLAVTIICVFFAIILIIILATFVILRVRRRNKEKQAAAFAKQNGTDKTAGDNRSHQDSGFTDGGDFNEDGIIQQHITNELTSQLYNEREVRERLSRPDIIVPESVPVVLADGQVVIENGGVDNDGYLSEVPEHYDIDNTSSIAPSDLVDVVSHYRHYRSGMLPASSRHRKHTHRHTPSPSTMLLNRHSPAHLDPIIQRHSPAMVTPSPLTIGNVSKLGKVKPMKVQPVQQADPVVNRMSSPHRLLTSPHHPNPTSHRSTPLSCIGTLYPSNMSSSTAPSFSDVATLPNGRVDSRPNSRLKQPINQLGYRVTPTLGLTVEEVDRLNARREASPIMTLDVESSSSSSNDNAGKDNINRTDFTHADLLNPAAAMPPESSSSSESANDSFTCSEFEDNPGKSHGTEIPTGRVLPQVVRTNGNDSDRNPTDDTDSNNCASSCVFPPEDGDTGKAPGHLPDDALSWDYLLNWGPNFQKLVGVFTDIAELPDVTLCNKLPLPPKMCSPRLKTQSPRPRSPAPPPGGTELRKQATSPLMHPHDRVPDVQQSNRHSTGLA</sequence>
<dbReference type="PANTHER" id="PTHR24027:SF438">
    <property type="entry name" value="CADHERIN 23"/>
    <property type="match status" value="1"/>
</dbReference>
<dbReference type="PROSITE" id="PS50026">
    <property type="entry name" value="EGF_3"/>
    <property type="match status" value="4"/>
</dbReference>
<feature type="disulfide bond" evidence="20">
    <location>
        <begin position="2306"/>
        <end position="2315"/>
    </location>
</feature>
<comment type="caution">
    <text evidence="26">The sequence shown here is derived from an EMBL/GenBank/DDBJ whole genome shotgun (WGS) entry which is preliminary data.</text>
</comment>
<dbReference type="Gene3D" id="2.10.25.10">
    <property type="entry name" value="Laminin"/>
    <property type="match status" value="4"/>
</dbReference>
<feature type="domain" description="Cadherin" evidence="25">
    <location>
        <begin position="733"/>
        <end position="836"/>
    </location>
</feature>
<dbReference type="GO" id="GO:0008013">
    <property type="term" value="F:beta-catenin binding"/>
    <property type="evidence" value="ECO:0007669"/>
    <property type="project" value="TreeGrafter"/>
</dbReference>
<dbReference type="PRINTS" id="PR00205">
    <property type="entry name" value="CADHERIN"/>
</dbReference>
<feature type="disulfide bond" evidence="20">
    <location>
        <begin position="2571"/>
        <end position="2580"/>
    </location>
</feature>
<keyword evidence="11" id="KW-0732">Signal</keyword>
<feature type="domain" description="Cadherin" evidence="25">
    <location>
        <begin position="1887"/>
        <end position="1992"/>
    </location>
</feature>
<dbReference type="InterPro" id="IPR001791">
    <property type="entry name" value="Laminin_G"/>
</dbReference>
<dbReference type="InterPro" id="IPR039808">
    <property type="entry name" value="Cadherin"/>
</dbReference>
<dbReference type="SMART" id="SM00112">
    <property type="entry name" value="CA"/>
    <property type="match status" value="18"/>
</dbReference>
<feature type="domain" description="Laminin G" evidence="23">
    <location>
        <begin position="2600"/>
        <end position="2782"/>
    </location>
</feature>
<dbReference type="FunFam" id="2.10.25.10:FF:000425">
    <property type="entry name" value="Eyes shut homolog"/>
    <property type="match status" value="1"/>
</dbReference>
<evidence type="ECO:0000256" key="11">
    <source>
        <dbReference type="ARBA" id="ARBA00022729"/>
    </source>
</evidence>
<dbReference type="Pfam" id="PF00028">
    <property type="entry name" value="Cadherin"/>
    <property type="match status" value="18"/>
</dbReference>
<keyword evidence="6" id="KW-1003">Cell membrane</keyword>
<dbReference type="InterPro" id="IPR015919">
    <property type="entry name" value="Cadherin-like_sf"/>
</dbReference>
<evidence type="ECO:0000256" key="16">
    <source>
        <dbReference type="ARBA" id="ARBA00023136"/>
    </source>
</evidence>
<feature type="domain" description="Cadherin" evidence="25">
    <location>
        <begin position="179"/>
        <end position="283"/>
    </location>
</feature>
<evidence type="ECO:0000256" key="6">
    <source>
        <dbReference type="ARBA" id="ARBA00022475"/>
    </source>
</evidence>
<dbReference type="Gene3D" id="2.60.120.200">
    <property type="match status" value="2"/>
</dbReference>
<evidence type="ECO:0000256" key="12">
    <source>
        <dbReference type="ARBA" id="ARBA00022737"/>
    </source>
</evidence>
<dbReference type="GO" id="GO:0016342">
    <property type="term" value="C:catenin complex"/>
    <property type="evidence" value="ECO:0007669"/>
    <property type="project" value="TreeGrafter"/>
</dbReference>
<evidence type="ECO:0000313" key="26">
    <source>
        <dbReference type="EMBL" id="KAK2188505.1"/>
    </source>
</evidence>
<dbReference type="PANTHER" id="PTHR24027">
    <property type="entry name" value="CADHERIN-23"/>
    <property type="match status" value="1"/>
</dbReference>
<keyword evidence="18" id="KW-0325">Glycoprotein</keyword>
<feature type="domain" description="EGF-like" evidence="24">
    <location>
        <begin position="2240"/>
        <end position="2277"/>
    </location>
</feature>
<evidence type="ECO:0000256" key="10">
    <source>
        <dbReference type="ARBA" id="ARBA00022692"/>
    </source>
</evidence>
<dbReference type="SUPFAM" id="SSF57196">
    <property type="entry name" value="EGF/Laminin"/>
    <property type="match status" value="2"/>
</dbReference>
<feature type="domain" description="Cadherin" evidence="25">
    <location>
        <begin position="596"/>
        <end position="732"/>
    </location>
</feature>
<organism evidence="26 27">
    <name type="scientific">Ridgeia piscesae</name>
    <name type="common">Tubeworm</name>
    <dbReference type="NCBI Taxonomy" id="27915"/>
    <lineage>
        <taxon>Eukaryota</taxon>
        <taxon>Metazoa</taxon>
        <taxon>Spiralia</taxon>
        <taxon>Lophotrochozoa</taxon>
        <taxon>Annelida</taxon>
        <taxon>Polychaeta</taxon>
        <taxon>Sedentaria</taxon>
        <taxon>Canalipalpata</taxon>
        <taxon>Sabellida</taxon>
        <taxon>Siboglinidae</taxon>
        <taxon>Ridgeia</taxon>
    </lineage>
</organism>
<evidence type="ECO:0000256" key="19">
    <source>
        <dbReference type="PROSITE-ProRule" id="PRU00043"/>
    </source>
</evidence>
<dbReference type="Gene3D" id="2.60.40.60">
    <property type="entry name" value="Cadherins"/>
    <property type="match status" value="18"/>
</dbReference>
<evidence type="ECO:0000256" key="21">
    <source>
        <dbReference type="SAM" id="MobiDB-lite"/>
    </source>
</evidence>
<evidence type="ECO:0000256" key="7">
    <source>
        <dbReference type="ARBA" id="ARBA00022490"/>
    </source>
</evidence>
<dbReference type="GO" id="GO:0007156">
    <property type="term" value="P:homophilic cell adhesion via plasma membrane adhesion molecules"/>
    <property type="evidence" value="ECO:0007669"/>
    <property type="project" value="InterPro"/>
</dbReference>
<dbReference type="PROSITE" id="PS50268">
    <property type="entry name" value="CADHERIN_2"/>
    <property type="match status" value="18"/>
</dbReference>
<feature type="domain" description="Cadherin" evidence="25">
    <location>
        <begin position="1148"/>
        <end position="1248"/>
    </location>
</feature>
<dbReference type="PROSITE" id="PS01187">
    <property type="entry name" value="EGF_CA"/>
    <property type="match status" value="1"/>
</dbReference>
<feature type="domain" description="Cadherin" evidence="25">
    <location>
        <begin position="1465"/>
        <end position="1569"/>
    </location>
</feature>
<feature type="region of interest" description="Disordered" evidence="21">
    <location>
        <begin position="3070"/>
        <end position="3096"/>
    </location>
</feature>
<dbReference type="FunFam" id="2.60.40.60:FF:000118">
    <property type="entry name" value="protocadherin Fat 4"/>
    <property type="match status" value="1"/>
</dbReference>
<dbReference type="Proteomes" id="UP001209878">
    <property type="component" value="Unassembled WGS sequence"/>
</dbReference>
<evidence type="ECO:0000256" key="8">
    <source>
        <dbReference type="ARBA" id="ARBA00022525"/>
    </source>
</evidence>
<dbReference type="FunFam" id="2.60.40.60:FF:000002">
    <property type="entry name" value="Protocadherin alpha 2"/>
    <property type="match status" value="1"/>
</dbReference>
<comment type="subcellular location">
    <subcellularLocation>
        <location evidence="1">Cell membrane</location>
        <topology evidence="1">Single-pass membrane protein</topology>
    </subcellularLocation>
    <subcellularLocation>
        <location evidence="3">Cytoplasm</location>
    </subcellularLocation>
    <subcellularLocation>
        <location evidence="2">Membrane</location>
        <topology evidence="2">Single-pass type I membrane protein</topology>
    </subcellularLocation>
    <subcellularLocation>
        <location evidence="4">Secreted</location>
    </subcellularLocation>
</comment>
<feature type="compositionally biased region" description="Polar residues" evidence="21">
    <location>
        <begin position="3336"/>
        <end position="3347"/>
    </location>
</feature>
<feature type="region of interest" description="Disordered" evidence="21">
    <location>
        <begin position="2834"/>
        <end position="2860"/>
    </location>
</feature>
<evidence type="ECO:0000256" key="14">
    <source>
        <dbReference type="ARBA" id="ARBA00022889"/>
    </source>
</evidence>
<dbReference type="FunFam" id="2.10.25.10:FF:000471">
    <property type="entry name" value="Protein lin-12"/>
    <property type="match status" value="1"/>
</dbReference>
<protein>
    <submittedName>
        <fullName evidence="26">Uncharacterized protein</fullName>
    </submittedName>
</protein>
<feature type="disulfide bond" evidence="20">
    <location>
        <begin position="2267"/>
        <end position="2276"/>
    </location>
</feature>
<feature type="domain" description="Cadherin" evidence="25">
    <location>
        <begin position="1781"/>
        <end position="1886"/>
    </location>
</feature>
<dbReference type="FunFam" id="2.60.40.60:FF:000106">
    <property type="entry name" value="FAT atypical cadherin 4"/>
    <property type="match status" value="1"/>
</dbReference>
<dbReference type="SUPFAM" id="SSF49313">
    <property type="entry name" value="Cadherin-like"/>
    <property type="match status" value="18"/>
</dbReference>
<dbReference type="PROSITE" id="PS00022">
    <property type="entry name" value="EGF_1"/>
    <property type="match status" value="5"/>
</dbReference>
<keyword evidence="9 20" id="KW-0245">EGF-like domain</keyword>
<dbReference type="InterPro" id="IPR002126">
    <property type="entry name" value="Cadherin-like_dom"/>
</dbReference>
<feature type="domain" description="Cadherin" evidence="25">
    <location>
        <begin position="491"/>
        <end position="595"/>
    </location>
</feature>
<feature type="compositionally biased region" description="Basic residues" evidence="21">
    <location>
        <begin position="2962"/>
        <end position="2972"/>
    </location>
</feature>
<proteinExistence type="inferred from homology"/>
<feature type="compositionally biased region" description="Low complexity" evidence="21">
    <location>
        <begin position="3163"/>
        <end position="3178"/>
    </location>
</feature>
<keyword evidence="8" id="KW-0964">Secreted</keyword>
<dbReference type="PROSITE" id="PS00010">
    <property type="entry name" value="ASX_HYDROXYL"/>
    <property type="match status" value="2"/>
</dbReference>
<dbReference type="InterPro" id="IPR013320">
    <property type="entry name" value="ConA-like_dom_sf"/>
</dbReference>
<feature type="domain" description="Cadherin" evidence="25">
    <location>
        <begin position="1675"/>
        <end position="1780"/>
    </location>
</feature>
<feature type="transmembrane region" description="Helical" evidence="22">
    <location>
        <begin position="2798"/>
        <end position="2821"/>
    </location>
</feature>
<feature type="domain" description="Cadherin" evidence="25">
    <location>
        <begin position="942"/>
        <end position="1043"/>
    </location>
</feature>
<feature type="domain" description="Cadherin" evidence="25">
    <location>
        <begin position="1044"/>
        <end position="1148"/>
    </location>
</feature>
<keyword evidence="17 20" id="KW-1015">Disulfide bond</keyword>
<dbReference type="InterPro" id="IPR001881">
    <property type="entry name" value="EGF-like_Ca-bd_dom"/>
</dbReference>
<evidence type="ECO:0000256" key="3">
    <source>
        <dbReference type="ARBA" id="ARBA00004496"/>
    </source>
</evidence>
<dbReference type="Pfam" id="PF02210">
    <property type="entry name" value="Laminin_G_2"/>
    <property type="match status" value="2"/>
</dbReference>
<feature type="domain" description="Cadherin" evidence="25">
    <location>
        <begin position="1249"/>
        <end position="1357"/>
    </location>
</feature>
<dbReference type="CDD" id="cd11304">
    <property type="entry name" value="Cadherin_repeat"/>
    <property type="match status" value="18"/>
</dbReference>
<dbReference type="InterPro" id="IPR020894">
    <property type="entry name" value="Cadherin_CS"/>
</dbReference>
<dbReference type="Pfam" id="PF00008">
    <property type="entry name" value="EGF"/>
    <property type="match status" value="2"/>
</dbReference>
<feature type="region of interest" description="Disordered" evidence="21">
    <location>
        <begin position="3131"/>
        <end position="3151"/>
    </location>
</feature>
<feature type="domain" description="Cadherin" evidence="25">
    <location>
        <begin position="389"/>
        <end position="490"/>
    </location>
</feature>
<feature type="domain" description="EGF-like" evidence="24">
    <location>
        <begin position="2279"/>
        <end position="2316"/>
    </location>
</feature>
<keyword evidence="10 22" id="KW-0812">Transmembrane</keyword>
<feature type="domain" description="Laminin G" evidence="23">
    <location>
        <begin position="2353"/>
        <end position="2549"/>
    </location>
</feature>
<keyword evidence="16 22" id="KW-0472">Membrane</keyword>
<evidence type="ECO:0000256" key="15">
    <source>
        <dbReference type="ARBA" id="ARBA00022989"/>
    </source>
</evidence>
<feature type="domain" description="Cadherin" evidence="25">
    <location>
        <begin position="837"/>
        <end position="941"/>
    </location>
</feature>
<dbReference type="SMART" id="SM00181">
    <property type="entry name" value="EGF"/>
    <property type="match status" value="4"/>
</dbReference>
<dbReference type="EMBL" id="JAODUO010000130">
    <property type="protein sequence ID" value="KAK2188505.1"/>
    <property type="molecule type" value="Genomic_DNA"/>
</dbReference>
<feature type="domain" description="Cadherin" evidence="25">
    <location>
        <begin position="284"/>
        <end position="389"/>
    </location>
</feature>
<feature type="region of interest" description="Disordered" evidence="21">
    <location>
        <begin position="3287"/>
        <end position="3347"/>
    </location>
</feature>
<feature type="domain" description="Cadherin" evidence="25">
    <location>
        <begin position="80"/>
        <end position="178"/>
    </location>
</feature>
<dbReference type="GO" id="GO:0045296">
    <property type="term" value="F:cadherin binding"/>
    <property type="evidence" value="ECO:0007669"/>
    <property type="project" value="TreeGrafter"/>
</dbReference>
<dbReference type="GO" id="GO:0005509">
    <property type="term" value="F:calcium ion binding"/>
    <property type="evidence" value="ECO:0007669"/>
    <property type="project" value="UniProtKB-UniRule"/>
</dbReference>
<evidence type="ECO:0000256" key="2">
    <source>
        <dbReference type="ARBA" id="ARBA00004479"/>
    </source>
</evidence>
<feature type="region of interest" description="Disordered" evidence="21">
    <location>
        <begin position="3163"/>
        <end position="3248"/>
    </location>
</feature>
<gene>
    <name evidence="26" type="ORF">NP493_130g02000</name>
</gene>
<evidence type="ECO:0000259" key="25">
    <source>
        <dbReference type="PROSITE" id="PS50268"/>
    </source>
</evidence>
<evidence type="ECO:0000259" key="23">
    <source>
        <dbReference type="PROSITE" id="PS50025"/>
    </source>
</evidence>
<evidence type="ECO:0000256" key="4">
    <source>
        <dbReference type="ARBA" id="ARBA00004613"/>
    </source>
</evidence>
<feature type="domain" description="Cadherin" evidence="25">
    <location>
        <begin position="1570"/>
        <end position="1674"/>
    </location>
</feature>
<evidence type="ECO:0000259" key="24">
    <source>
        <dbReference type="PROSITE" id="PS50026"/>
    </source>
</evidence>
<dbReference type="FunFam" id="2.60.40.60:FF:000080">
    <property type="entry name" value="FAT atypical cadherin 1"/>
    <property type="match status" value="3"/>
</dbReference>
<evidence type="ECO:0000256" key="22">
    <source>
        <dbReference type="SAM" id="Phobius"/>
    </source>
</evidence>
<dbReference type="InterPro" id="IPR000742">
    <property type="entry name" value="EGF"/>
</dbReference>
<evidence type="ECO:0000313" key="27">
    <source>
        <dbReference type="Proteomes" id="UP001209878"/>
    </source>
</evidence>
<dbReference type="PROSITE" id="PS01186">
    <property type="entry name" value="EGF_2"/>
    <property type="match status" value="3"/>
</dbReference>
<dbReference type="GO" id="GO:0016477">
    <property type="term" value="P:cell migration"/>
    <property type="evidence" value="ECO:0007669"/>
    <property type="project" value="TreeGrafter"/>
</dbReference>
<dbReference type="FunFam" id="2.60.40.60:FF:000033">
    <property type="entry name" value="FAT atypical cadherin 1"/>
    <property type="match status" value="1"/>
</dbReference>
<dbReference type="GO" id="GO:0005737">
    <property type="term" value="C:cytoplasm"/>
    <property type="evidence" value="ECO:0007669"/>
    <property type="project" value="UniProtKB-SubCell"/>
</dbReference>
<evidence type="ECO:0000256" key="5">
    <source>
        <dbReference type="ARBA" id="ARBA00005847"/>
    </source>
</evidence>
<keyword evidence="7" id="KW-0963">Cytoplasm</keyword>
<comment type="similarity">
    <text evidence="5">Belongs to the NOTCH family.</text>
</comment>
<feature type="domain" description="EGF-like" evidence="24">
    <location>
        <begin position="2545"/>
        <end position="2581"/>
    </location>
</feature>
<dbReference type="FunFam" id="2.60.40.60:FF:000116">
    <property type="entry name" value="Dachsous cadherin-related 2"/>
    <property type="match status" value="1"/>
</dbReference>
<evidence type="ECO:0000256" key="17">
    <source>
        <dbReference type="ARBA" id="ARBA00023157"/>
    </source>
</evidence>
<keyword evidence="27" id="KW-1185">Reference proteome</keyword>
<dbReference type="GO" id="GO:0005576">
    <property type="term" value="C:extracellular region"/>
    <property type="evidence" value="ECO:0007669"/>
    <property type="project" value="UniProtKB-SubCell"/>
</dbReference>
<evidence type="ECO:0000256" key="9">
    <source>
        <dbReference type="ARBA" id="ARBA00022536"/>
    </source>
</evidence>
<accession>A0AAD9P5T2</accession>
<keyword evidence="14" id="KW-0130">Cell adhesion</keyword>
<feature type="domain" description="Cadherin" evidence="25">
    <location>
        <begin position="1358"/>
        <end position="1462"/>
    </location>
</feature>
<dbReference type="SUPFAM" id="SSF49899">
    <property type="entry name" value="Concanavalin A-like lectins/glucanases"/>
    <property type="match status" value="2"/>
</dbReference>
<dbReference type="InterPro" id="IPR000152">
    <property type="entry name" value="EGF-type_Asp/Asn_hydroxyl_site"/>
</dbReference>
<reference evidence="26" key="1">
    <citation type="journal article" date="2023" name="Mol. Biol. Evol.">
        <title>Third-Generation Sequencing Reveals the Adaptive Role of the Epigenome in Three Deep-Sea Polychaetes.</title>
        <authorList>
            <person name="Perez M."/>
            <person name="Aroh O."/>
            <person name="Sun Y."/>
            <person name="Lan Y."/>
            <person name="Juniper S.K."/>
            <person name="Young C.R."/>
            <person name="Angers B."/>
            <person name="Qian P.Y."/>
        </authorList>
    </citation>
    <scope>NUCLEOTIDE SEQUENCE</scope>
    <source>
        <strain evidence="26">R07B-5</strain>
    </source>
</reference>
<feature type="disulfide bond" evidence="20">
    <location>
        <begin position="2228"/>
        <end position="2237"/>
    </location>
</feature>
<dbReference type="FunFam" id="2.60.40.60:FF:000039">
    <property type="entry name" value="FAT atypical cadherin 3"/>
    <property type="match status" value="2"/>
</dbReference>
<evidence type="ECO:0000256" key="18">
    <source>
        <dbReference type="ARBA" id="ARBA00023180"/>
    </source>
</evidence>
<dbReference type="GO" id="GO:0007163">
    <property type="term" value="P:establishment or maintenance of cell polarity"/>
    <property type="evidence" value="ECO:0007669"/>
    <property type="project" value="UniProtKB-ARBA"/>
</dbReference>
<dbReference type="SMART" id="SM00282">
    <property type="entry name" value="LamG"/>
    <property type="match status" value="2"/>
</dbReference>
<dbReference type="CDD" id="cd00054">
    <property type="entry name" value="EGF_CA"/>
    <property type="match status" value="3"/>
</dbReference>
<evidence type="ECO:0000256" key="13">
    <source>
        <dbReference type="ARBA" id="ARBA00022837"/>
    </source>
</evidence>
<evidence type="ECO:0000256" key="20">
    <source>
        <dbReference type="PROSITE-ProRule" id="PRU00076"/>
    </source>
</evidence>
<feature type="domain" description="EGF-like" evidence="24">
    <location>
        <begin position="2180"/>
        <end position="2238"/>
    </location>
</feature>
<feature type="region of interest" description="Disordered" evidence="21">
    <location>
        <begin position="2960"/>
        <end position="2980"/>
    </location>
</feature>
<keyword evidence="13 19" id="KW-0106">Calcium</keyword>
<dbReference type="PROSITE" id="PS00232">
    <property type="entry name" value="CADHERIN_1"/>
    <property type="match status" value="7"/>
</dbReference>
<keyword evidence="15 22" id="KW-1133">Transmembrane helix</keyword>
<dbReference type="PROSITE" id="PS50025">
    <property type="entry name" value="LAM_G_DOMAIN"/>
    <property type="match status" value="2"/>
</dbReference>
<evidence type="ECO:0000256" key="1">
    <source>
        <dbReference type="ARBA" id="ARBA00004162"/>
    </source>
</evidence>
<keyword evidence="12" id="KW-0677">Repeat</keyword>
<comment type="caution">
    <text evidence="20">Lacks conserved residue(s) required for the propagation of feature annotation.</text>
</comment>
<dbReference type="FunFam" id="2.60.40.60:FF:000020">
    <property type="entry name" value="Dachsous cadherin-related 1b"/>
    <property type="match status" value="2"/>
</dbReference>
<dbReference type="CDD" id="cd00110">
    <property type="entry name" value="LamG"/>
    <property type="match status" value="2"/>
</dbReference>
<name>A0AAD9P5T2_RIDPI</name>
<dbReference type="SMART" id="SM00179">
    <property type="entry name" value="EGF_CA"/>
    <property type="match status" value="3"/>
</dbReference>
<dbReference type="InterPro" id="IPR018097">
    <property type="entry name" value="EGF_Ca-bd_CS"/>
</dbReference>